<gene>
    <name evidence="2" type="ORF">ACFFGG_05420</name>
</gene>
<comment type="caution">
    <text evidence="2">The sequence shown here is derived from an EMBL/GenBank/DDBJ whole genome shotgun (WGS) entry which is preliminary data.</text>
</comment>
<dbReference type="Gene3D" id="3.60.15.10">
    <property type="entry name" value="Ribonuclease Z/Hydroxyacylglutathione hydrolase-like"/>
    <property type="match status" value="1"/>
</dbReference>
<feature type="domain" description="Metallo-beta-lactamase" evidence="1">
    <location>
        <begin position="22"/>
        <end position="207"/>
    </location>
</feature>
<evidence type="ECO:0000313" key="2">
    <source>
        <dbReference type="EMBL" id="MFC0591992.1"/>
    </source>
</evidence>
<organism evidence="2 3">
    <name type="scientific">Ottowia pentelensis</name>
    <dbReference type="NCBI Taxonomy" id="511108"/>
    <lineage>
        <taxon>Bacteria</taxon>
        <taxon>Pseudomonadati</taxon>
        <taxon>Pseudomonadota</taxon>
        <taxon>Betaproteobacteria</taxon>
        <taxon>Burkholderiales</taxon>
        <taxon>Comamonadaceae</taxon>
        <taxon>Ottowia</taxon>
    </lineage>
</organism>
<dbReference type="InterPro" id="IPR050662">
    <property type="entry name" value="Sec-metab_biosynth-thioest"/>
</dbReference>
<sequence>MSTPSPPIPIGDDVLVFDRGWLSSTNVLCRGDEPAVVDTGYVKDAGQTVALMQQALGDQPLARIAHTHLHSDHCGGTAALQAAWPQARTWVPQVSLAVVQGWDESALSFGVTGQRCARFVAQHGLRPGDTVRLGRRDWQIHAAPGHDNQAVLLFEPAARILIAGDALWEHGVGVIFPEFDGDEGFEPFERTLQTVEALQPEWVVPGHGGPIARADGGIAHALGQARTRVQQLRAHPAQHALHAAKVMVKYQLLDAEVMPRDAFLAWADAAPILHRLHRQHRPDLAWGDWLQHAVLAPLLARGALLQDATHLRNGA</sequence>
<evidence type="ECO:0000313" key="3">
    <source>
        <dbReference type="Proteomes" id="UP001589834"/>
    </source>
</evidence>
<dbReference type="Pfam" id="PF00753">
    <property type="entry name" value="Lactamase_B"/>
    <property type="match status" value="1"/>
</dbReference>
<dbReference type="PANTHER" id="PTHR23131">
    <property type="entry name" value="ENDORIBONUCLEASE LACTB2"/>
    <property type="match status" value="1"/>
</dbReference>
<dbReference type="CDD" id="cd06262">
    <property type="entry name" value="metallo-hydrolase-like_MBL-fold"/>
    <property type="match status" value="1"/>
</dbReference>
<evidence type="ECO:0000259" key="1">
    <source>
        <dbReference type="SMART" id="SM00849"/>
    </source>
</evidence>
<keyword evidence="3" id="KW-1185">Reference proteome</keyword>
<dbReference type="InterPro" id="IPR036866">
    <property type="entry name" value="RibonucZ/Hydroxyglut_hydro"/>
</dbReference>
<dbReference type="RefSeq" id="WP_377480690.1">
    <property type="nucleotide sequence ID" value="NZ_JBHLTN010000007.1"/>
</dbReference>
<dbReference type="InterPro" id="IPR001279">
    <property type="entry name" value="Metallo-B-lactamas"/>
</dbReference>
<accession>A0ABV6PQ64</accession>
<dbReference type="SUPFAM" id="SSF56281">
    <property type="entry name" value="Metallo-hydrolase/oxidoreductase"/>
    <property type="match status" value="1"/>
</dbReference>
<proteinExistence type="predicted"/>
<dbReference type="Proteomes" id="UP001589834">
    <property type="component" value="Unassembled WGS sequence"/>
</dbReference>
<protein>
    <submittedName>
        <fullName evidence="2">MBL fold metallo-hydrolase</fullName>
    </submittedName>
</protein>
<dbReference type="EMBL" id="JBHLTN010000007">
    <property type="protein sequence ID" value="MFC0591992.1"/>
    <property type="molecule type" value="Genomic_DNA"/>
</dbReference>
<name>A0ABV6PQ64_9BURK</name>
<reference evidence="2 3" key="1">
    <citation type="submission" date="2024-09" db="EMBL/GenBank/DDBJ databases">
        <authorList>
            <person name="Sun Q."/>
            <person name="Mori K."/>
        </authorList>
    </citation>
    <scope>NUCLEOTIDE SEQUENCE [LARGE SCALE GENOMIC DNA]</scope>
    <source>
        <strain evidence="2 3">NCAIM B.02336</strain>
    </source>
</reference>
<dbReference type="SMART" id="SM00849">
    <property type="entry name" value="Lactamase_B"/>
    <property type="match status" value="1"/>
</dbReference>